<organism evidence="6 7">
    <name type="scientific">Mola mola</name>
    <name type="common">Ocean sunfish</name>
    <name type="synonym">Tetraodon mola</name>
    <dbReference type="NCBI Taxonomy" id="94237"/>
    <lineage>
        <taxon>Eukaryota</taxon>
        <taxon>Metazoa</taxon>
        <taxon>Chordata</taxon>
        <taxon>Craniata</taxon>
        <taxon>Vertebrata</taxon>
        <taxon>Euteleostomi</taxon>
        <taxon>Actinopterygii</taxon>
        <taxon>Neopterygii</taxon>
        <taxon>Teleostei</taxon>
        <taxon>Neoteleostei</taxon>
        <taxon>Acanthomorphata</taxon>
        <taxon>Eupercaria</taxon>
        <taxon>Tetraodontiformes</taxon>
        <taxon>Molidae</taxon>
        <taxon>Mola</taxon>
    </lineage>
</organism>
<protein>
    <recommendedName>
        <fullName evidence="4">Interleukin-12 subunit beta</fullName>
        <shortName evidence="4">IL-12B</shortName>
    </recommendedName>
    <alternativeName>
        <fullName evidence="4">Cytotoxic lymphocyte maturation factor 40 kDa subunit</fullName>
    </alternativeName>
    <alternativeName>
        <fullName evidence="4">IL-12 subunit p40</fullName>
    </alternativeName>
</protein>
<dbReference type="InterPro" id="IPR015528">
    <property type="entry name" value="IL-12_beta"/>
</dbReference>
<dbReference type="Proteomes" id="UP000261620">
    <property type="component" value="Unplaced"/>
</dbReference>
<keyword evidence="7" id="KW-1185">Reference proteome</keyword>
<dbReference type="Ensembl" id="ENSMMOT00000012410.1">
    <property type="protein sequence ID" value="ENSMMOP00000012206.1"/>
    <property type="gene ID" value="ENSMMOG00000009380.1"/>
</dbReference>
<dbReference type="GO" id="GO:0004896">
    <property type="term" value="F:cytokine receptor activity"/>
    <property type="evidence" value="ECO:0007669"/>
    <property type="project" value="UniProtKB-UniRule"/>
</dbReference>
<keyword evidence="1 4" id="KW-0732">Signal</keyword>
<dbReference type="SUPFAM" id="SSF49265">
    <property type="entry name" value="Fibronectin type III"/>
    <property type="match status" value="2"/>
</dbReference>
<evidence type="ECO:0000256" key="4">
    <source>
        <dbReference type="RuleBase" id="RU281113"/>
    </source>
</evidence>
<proteinExistence type="inferred from homology"/>
<reference evidence="6" key="2">
    <citation type="submission" date="2025-09" db="UniProtKB">
        <authorList>
            <consortium name="Ensembl"/>
        </authorList>
    </citation>
    <scope>IDENTIFICATION</scope>
</reference>
<feature type="signal peptide" evidence="4">
    <location>
        <begin position="1"/>
        <end position="18"/>
    </location>
</feature>
<dbReference type="PRINTS" id="PR01928">
    <property type="entry name" value="INTRLEUKN12B"/>
</dbReference>
<sequence>MKFFIFSMICAFLKATLQNSTGHWTLLPHILVVQVDGTVGQLPLSCLASLEELTRGGHKSEDIFWMKNGVKEAQRGNWYVVQLEESLGGGNYSCYNKEGALLNHTVVLIQEDETKRRKILVKNDDESYLKCSARNFNGEFHCSWTWHSSRVGKVSFIKARRVSDDGVTHCSVDASGNQWTCSSAENNFTCSVDVSGPRISCLDQHYCPYAEESRQICIGIYVSTQHFLVEYYSTCFFLSEIVRPDKVTIRKANTTMIEWSYPSSWNSPFSYFPLTFQIAQIKRLCKRCDNPCTDSRVTKTLTVHSTDICQFEVKHKTKAVCIRAKDALCNSQWSEWSFYRSASPSGANCVFIQP</sequence>
<dbReference type="InterPro" id="IPR007110">
    <property type="entry name" value="Ig-like_dom"/>
</dbReference>
<dbReference type="InterPro" id="IPR050676">
    <property type="entry name" value="IL-12"/>
</dbReference>
<evidence type="ECO:0000256" key="1">
    <source>
        <dbReference type="ARBA" id="ARBA00022729"/>
    </source>
</evidence>
<evidence type="ECO:0000259" key="5">
    <source>
        <dbReference type="PROSITE" id="PS50835"/>
    </source>
</evidence>
<dbReference type="PIRSF" id="PIRSF038007">
    <property type="entry name" value="IL_12_beta"/>
    <property type="match status" value="1"/>
</dbReference>
<dbReference type="GO" id="GO:0005125">
    <property type="term" value="F:cytokine activity"/>
    <property type="evidence" value="ECO:0007669"/>
    <property type="project" value="UniProtKB-KW"/>
</dbReference>
<dbReference type="GO" id="GO:0005615">
    <property type="term" value="C:extracellular space"/>
    <property type="evidence" value="ECO:0007669"/>
    <property type="project" value="UniProtKB-KW"/>
</dbReference>
<dbReference type="Pfam" id="PF10420">
    <property type="entry name" value="IL12p40_C"/>
    <property type="match status" value="1"/>
</dbReference>
<dbReference type="PANTHER" id="PTHR48485">
    <property type="entry name" value="INTERLEUKIN-12 SUBUNIT BETA-RELATED"/>
    <property type="match status" value="1"/>
</dbReference>
<feature type="domain" description="Ig-like" evidence="5">
    <location>
        <begin position="28"/>
        <end position="94"/>
    </location>
</feature>
<dbReference type="STRING" id="94237.ENSMMOP00000012206"/>
<evidence type="ECO:0000256" key="3">
    <source>
        <dbReference type="ARBA" id="ARBA00023180"/>
    </source>
</evidence>
<dbReference type="OMA" id="WSEWSHK"/>
<evidence type="ECO:0000313" key="7">
    <source>
        <dbReference type="Proteomes" id="UP000261620"/>
    </source>
</evidence>
<keyword evidence="4" id="KW-0964">Secreted</keyword>
<dbReference type="Gene3D" id="2.60.40.10">
    <property type="entry name" value="Immunoglobulins"/>
    <property type="match status" value="2"/>
</dbReference>
<gene>
    <name evidence="4" type="primary">IL12B</name>
</gene>
<reference evidence="6" key="1">
    <citation type="submission" date="2025-08" db="UniProtKB">
        <authorList>
            <consortium name="Ensembl"/>
        </authorList>
    </citation>
    <scope>IDENTIFICATION</scope>
</reference>
<name>A0A3Q3W6X5_MOLML</name>
<dbReference type="InterPro" id="IPR013783">
    <property type="entry name" value="Ig-like_fold"/>
</dbReference>
<dbReference type="InterPro" id="IPR019482">
    <property type="entry name" value="IL-12_beta_cen-dom"/>
</dbReference>
<dbReference type="PROSITE" id="PS50835">
    <property type="entry name" value="IG_LIKE"/>
    <property type="match status" value="1"/>
</dbReference>
<keyword evidence="4" id="KW-0393">Immunoglobulin domain</keyword>
<keyword evidence="3 4" id="KW-0325">Glycoprotein</keyword>
<keyword evidence="4" id="KW-0202">Cytokine</keyword>
<comment type="subunit">
    <text evidence="4">Heterodimer with IL12A; disulfide-linked. The heterodimer is known as interleukin IL-12.</text>
</comment>
<keyword evidence="2" id="KW-1015">Disulfide bond</keyword>
<accession>A0A3Q3W6X5</accession>
<dbReference type="AlphaFoldDB" id="A0A3Q3W6X5"/>
<comment type="similarity">
    <text evidence="4">Belongs to the IL-12B family.</text>
</comment>
<dbReference type="InterPro" id="IPR036116">
    <property type="entry name" value="FN3_sf"/>
</dbReference>
<evidence type="ECO:0000256" key="2">
    <source>
        <dbReference type="ARBA" id="ARBA00023157"/>
    </source>
</evidence>
<feature type="chain" id="PRO_5018379891" description="Interleukin-12 subunit beta" evidence="4">
    <location>
        <begin position="19"/>
        <end position="354"/>
    </location>
</feature>
<evidence type="ECO:0000313" key="6">
    <source>
        <dbReference type="Ensembl" id="ENSMMOP00000012206.1"/>
    </source>
</evidence>
<comment type="subcellular location">
    <subcellularLocation>
        <location evidence="4">Secreted</location>
    </subcellularLocation>
</comment>
<dbReference type="PANTHER" id="PTHR48485:SF4">
    <property type="entry name" value="INTERLEUKIN-12 SUBUNIT BETA"/>
    <property type="match status" value="1"/>
</dbReference>